<dbReference type="SUPFAM" id="SSF50729">
    <property type="entry name" value="PH domain-like"/>
    <property type="match status" value="1"/>
</dbReference>
<feature type="domain" description="PH" evidence="1">
    <location>
        <begin position="36"/>
        <end position="142"/>
    </location>
</feature>
<gene>
    <name evidence="2" type="ORF">MHBO_000544</name>
</gene>
<evidence type="ECO:0000313" key="2">
    <source>
        <dbReference type="EMBL" id="MES1918600.1"/>
    </source>
</evidence>
<proteinExistence type="predicted"/>
<sequence length="204" mass="24254">MSLTDRSNEVNYFFEKNKIIRTEKTKIAVRQSVFKFLLQGVVLKVPRKILPNKRYVFCLRRVDRNVYFQAAIYFYPEGAWNKINKIPLTDIVAVEGYETRKWEKNRLCFKIMTPDDKYKFICSSQKEKGMLTAAIRFLICEKIVRRSSVNRIPKHKLIRPNEIHIKDILHHIIGFSPYSFTKTNLKIPKTVQRIERKNSIKSKI</sequence>
<dbReference type="SMART" id="SM00233">
    <property type="entry name" value="PH"/>
    <property type="match status" value="1"/>
</dbReference>
<dbReference type="Proteomes" id="UP001439008">
    <property type="component" value="Unassembled WGS sequence"/>
</dbReference>
<reference evidence="2 3" key="1">
    <citation type="journal article" date="2024" name="BMC Biol.">
        <title>Comparative genomics of Ascetosporea gives new insight into the evolutionary basis for animal parasitism in Rhizaria.</title>
        <authorList>
            <person name="Hiltunen Thoren M."/>
            <person name="Onut-Brannstrom I."/>
            <person name="Alfjorden A."/>
            <person name="Peckova H."/>
            <person name="Swords F."/>
            <person name="Hooper C."/>
            <person name="Holzer A.S."/>
            <person name="Bass D."/>
            <person name="Burki F."/>
        </authorList>
    </citation>
    <scope>NUCLEOTIDE SEQUENCE [LARGE SCALE GENOMIC DNA]</scope>
    <source>
        <strain evidence="2">20-A016</strain>
    </source>
</reference>
<dbReference type="Gene3D" id="2.30.29.30">
    <property type="entry name" value="Pleckstrin-homology domain (PH domain)/Phosphotyrosine-binding domain (PTB)"/>
    <property type="match status" value="1"/>
</dbReference>
<dbReference type="InterPro" id="IPR001849">
    <property type="entry name" value="PH_domain"/>
</dbReference>
<organism evidence="2 3">
    <name type="scientific">Bonamia ostreae</name>
    <dbReference type="NCBI Taxonomy" id="126728"/>
    <lineage>
        <taxon>Eukaryota</taxon>
        <taxon>Sar</taxon>
        <taxon>Rhizaria</taxon>
        <taxon>Endomyxa</taxon>
        <taxon>Ascetosporea</taxon>
        <taxon>Haplosporida</taxon>
        <taxon>Bonamia</taxon>
    </lineage>
</organism>
<evidence type="ECO:0000259" key="1">
    <source>
        <dbReference type="SMART" id="SM00233"/>
    </source>
</evidence>
<comment type="caution">
    <text evidence="2">The sequence shown here is derived from an EMBL/GenBank/DDBJ whole genome shotgun (WGS) entry which is preliminary data.</text>
</comment>
<keyword evidence="3" id="KW-1185">Reference proteome</keyword>
<evidence type="ECO:0000313" key="3">
    <source>
        <dbReference type="Proteomes" id="UP001439008"/>
    </source>
</evidence>
<dbReference type="InterPro" id="IPR011993">
    <property type="entry name" value="PH-like_dom_sf"/>
</dbReference>
<dbReference type="EMBL" id="JBDODL010000091">
    <property type="protein sequence ID" value="MES1918600.1"/>
    <property type="molecule type" value="Genomic_DNA"/>
</dbReference>
<name>A0ABV2AFY9_9EUKA</name>
<protein>
    <recommendedName>
        <fullName evidence="1">PH domain-containing protein</fullName>
    </recommendedName>
</protein>
<accession>A0ABV2AFY9</accession>